<protein>
    <recommendedName>
        <fullName evidence="5">Carrier domain-containing protein</fullName>
    </recommendedName>
</protein>
<dbReference type="InterPro" id="IPR036736">
    <property type="entry name" value="ACP-like_sf"/>
</dbReference>
<dbReference type="GO" id="GO:0005737">
    <property type="term" value="C:cytoplasm"/>
    <property type="evidence" value="ECO:0007669"/>
    <property type="project" value="TreeGrafter"/>
</dbReference>
<organism evidence="6 7">
    <name type="scientific">Mortierella alpina</name>
    <name type="common">Oleaginous fungus</name>
    <name type="synonym">Mortierella renispora</name>
    <dbReference type="NCBI Taxonomy" id="64518"/>
    <lineage>
        <taxon>Eukaryota</taxon>
        <taxon>Fungi</taxon>
        <taxon>Fungi incertae sedis</taxon>
        <taxon>Mucoromycota</taxon>
        <taxon>Mortierellomycotina</taxon>
        <taxon>Mortierellomycetes</taxon>
        <taxon>Mortierellales</taxon>
        <taxon>Mortierellaceae</taxon>
        <taxon>Mortierella</taxon>
    </lineage>
</organism>
<dbReference type="Proteomes" id="UP000738359">
    <property type="component" value="Unassembled WGS sequence"/>
</dbReference>
<evidence type="ECO:0000256" key="2">
    <source>
        <dbReference type="ARBA" id="ARBA00022553"/>
    </source>
</evidence>
<dbReference type="Gene3D" id="3.30.559.10">
    <property type="entry name" value="Chloramphenicol acetyltransferase-like domain"/>
    <property type="match status" value="3"/>
</dbReference>
<dbReference type="InterPro" id="IPR009081">
    <property type="entry name" value="PP-bd_ACP"/>
</dbReference>
<dbReference type="InterPro" id="IPR045851">
    <property type="entry name" value="AMP-bd_C_sf"/>
</dbReference>
<dbReference type="FunFam" id="1.10.1200.10:FF:000005">
    <property type="entry name" value="Nonribosomal peptide synthetase 1"/>
    <property type="match status" value="2"/>
</dbReference>
<dbReference type="InterPro" id="IPR020845">
    <property type="entry name" value="AMP-binding_CS"/>
</dbReference>
<gene>
    <name evidence="6" type="ORF">BGZ70_001392</name>
</gene>
<dbReference type="FunFam" id="3.30.300.30:FF:000010">
    <property type="entry name" value="Enterobactin synthetase component F"/>
    <property type="match status" value="2"/>
</dbReference>
<dbReference type="SUPFAM" id="SSF52777">
    <property type="entry name" value="CoA-dependent acyltransferases"/>
    <property type="match status" value="6"/>
</dbReference>
<dbReference type="PROSITE" id="PS50075">
    <property type="entry name" value="CARRIER"/>
    <property type="match status" value="2"/>
</dbReference>
<dbReference type="CDD" id="cd19531">
    <property type="entry name" value="LCL_NRPS-like"/>
    <property type="match status" value="1"/>
</dbReference>
<feature type="non-terminal residue" evidence="6">
    <location>
        <position position="3065"/>
    </location>
</feature>
<keyword evidence="1" id="KW-0596">Phosphopantetheine</keyword>
<dbReference type="InterPro" id="IPR001242">
    <property type="entry name" value="Condensation_dom"/>
</dbReference>
<dbReference type="InterPro" id="IPR000873">
    <property type="entry name" value="AMP-dep_synth/lig_dom"/>
</dbReference>
<feature type="domain" description="Carrier" evidence="5">
    <location>
        <begin position="1025"/>
        <end position="1099"/>
    </location>
</feature>
<evidence type="ECO:0000256" key="4">
    <source>
        <dbReference type="ARBA" id="ARBA00029454"/>
    </source>
</evidence>
<dbReference type="FunFam" id="2.30.38.10:FF:000001">
    <property type="entry name" value="Non-ribosomal peptide synthetase PvdI"/>
    <property type="match status" value="2"/>
</dbReference>
<dbReference type="SMART" id="SM00823">
    <property type="entry name" value="PKS_PP"/>
    <property type="match status" value="2"/>
</dbReference>
<dbReference type="FunFam" id="3.40.50.980:FF:000001">
    <property type="entry name" value="Non-ribosomal peptide synthetase"/>
    <property type="match status" value="3"/>
</dbReference>
<accession>A0A9P6IWE7</accession>
<dbReference type="InterPro" id="IPR010071">
    <property type="entry name" value="AA_adenyl_dom"/>
</dbReference>
<dbReference type="GO" id="GO:0016874">
    <property type="term" value="F:ligase activity"/>
    <property type="evidence" value="ECO:0007669"/>
    <property type="project" value="UniProtKB-KW"/>
</dbReference>
<dbReference type="PROSITE" id="PS00012">
    <property type="entry name" value="PHOSPHOPANTETHEINE"/>
    <property type="match status" value="2"/>
</dbReference>
<reference evidence="6" key="1">
    <citation type="journal article" date="2020" name="Fungal Divers.">
        <title>Resolving the Mortierellaceae phylogeny through synthesis of multi-gene phylogenetics and phylogenomics.</title>
        <authorList>
            <person name="Vandepol N."/>
            <person name="Liber J."/>
            <person name="Desiro A."/>
            <person name="Na H."/>
            <person name="Kennedy M."/>
            <person name="Barry K."/>
            <person name="Grigoriev I.V."/>
            <person name="Miller A.N."/>
            <person name="O'Donnell K."/>
            <person name="Stajich J.E."/>
            <person name="Bonito G."/>
        </authorList>
    </citation>
    <scope>NUCLEOTIDE SEQUENCE</scope>
    <source>
        <strain evidence="6">CK1249</strain>
    </source>
</reference>
<dbReference type="InterPro" id="IPR006162">
    <property type="entry name" value="Ppantetheine_attach_site"/>
</dbReference>
<dbReference type="GO" id="GO:0044550">
    <property type="term" value="P:secondary metabolite biosynthetic process"/>
    <property type="evidence" value="ECO:0007669"/>
    <property type="project" value="TreeGrafter"/>
</dbReference>
<dbReference type="EMBL" id="JAAAHY010001305">
    <property type="protein sequence ID" value="KAF9950398.1"/>
    <property type="molecule type" value="Genomic_DNA"/>
</dbReference>
<dbReference type="PROSITE" id="PS00455">
    <property type="entry name" value="AMP_BINDING"/>
    <property type="match status" value="2"/>
</dbReference>
<proteinExistence type="inferred from homology"/>
<dbReference type="Pfam" id="PF00668">
    <property type="entry name" value="Condensation"/>
    <property type="match status" value="3"/>
</dbReference>
<dbReference type="FunFam" id="3.40.50.12780:FF:000012">
    <property type="entry name" value="Non-ribosomal peptide synthetase"/>
    <property type="match status" value="1"/>
</dbReference>
<comment type="caution">
    <text evidence="6">The sequence shown here is derived from an EMBL/GenBank/DDBJ whole genome shotgun (WGS) entry which is preliminary data.</text>
</comment>
<comment type="similarity">
    <text evidence="4">Belongs to the NRP synthetase family.</text>
</comment>
<dbReference type="GO" id="GO:0031177">
    <property type="term" value="F:phosphopantetheine binding"/>
    <property type="evidence" value="ECO:0007669"/>
    <property type="project" value="InterPro"/>
</dbReference>
<dbReference type="SUPFAM" id="SSF56801">
    <property type="entry name" value="Acetyl-CoA synthetase-like"/>
    <property type="match status" value="3"/>
</dbReference>
<dbReference type="NCBIfam" id="TIGR01733">
    <property type="entry name" value="AA-adenyl-dom"/>
    <property type="match status" value="3"/>
</dbReference>
<dbReference type="Gene3D" id="3.30.559.30">
    <property type="entry name" value="Nonribosomal peptide synthetase, condensation domain"/>
    <property type="match status" value="3"/>
</dbReference>
<name>A0A9P6IWE7_MORAP</name>
<evidence type="ECO:0000259" key="5">
    <source>
        <dbReference type="PROSITE" id="PS50075"/>
    </source>
</evidence>
<dbReference type="CDD" id="cd19544">
    <property type="entry name" value="E-C_NRPS"/>
    <property type="match status" value="2"/>
</dbReference>
<keyword evidence="3" id="KW-0436">Ligase</keyword>
<evidence type="ECO:0000256" key="3">
    <source>
        <dbReference type="ARBA" id="ARBA00022598"/>
    </source>
</evidence>
<dbReference type="CDD" id="cd12117">
    <property type="entry name" value="A_NRPS_Srf_like"/>
    <property type="match status" value="2"/>
</dbReference>
<dbReference type="SUPFAM" id="SSF47336">
    <property type="entry name" value="ACP-like"/>
    <property type="match status" value="2"/>
</dbReference>
<dbReference type="PANTHER" id="PTHR45527">
    <property type="entry name" value="NONRIBOSOMAL PEPTIDE SYNTHETASE"/>
    <property type="match status" value="1"/>
</dbReference>
<dbReference type="Pfam" id="PF00550">
    <property type="entry name" value="PP-binding"/>
    <property type="match status" value="2"/>
</dbReference>
<evidence type="ECO:0000313" key="7">
    <source>
        <dbReference type="Proteomes" id="UP000738359"/>
    </source>
</evidence>
<keyword evidence="2" id="KW-0597">Phosphoprotein</keyword>
<keyword evidence="7" id="KW-1185">Reference proteome</keyword>
<dbReference type="FunFam" id="3.30.559.30:FF:000001">
    <property type="entry name" value="Non-ribosomal peptide synthetase"/>
    <property type="match status" value="1"/>
</dbReference>
<sequence length="3065" mass="338104">MVIPPNLITFETSKLTPEMLPLIDLKQDDIDHIISQVPGGIHNIQDVYSLAPLQDGILFHHLLATEGDPYLLISHHAFRDRVLLDRYLDAFQKVVDRHDILRTAFFWDALSTPAQVVLRSAPLSVTEHVLDPAAGPVADQLSQRYNHSKYRMDLTQAPLLRFALAEDVDGRWIMAQMMHHLIIDHAAIEVMNAEVEEILEGREDTLSTPPQFRDLVAQVRAGPTQEEHEHFFAEMLGDIEEPTLPFGLTEVHSNGDEVKEAHMTLPQDLNDRLRAQAKRLGVTLAALCHTAWAQVLARTSGQDLVVFGTLLVGGLQGEQGDQPGMGISINTLPFRCDMDNRSVQECVSQIHSRLAALVEHESASLALAQRCSGVPAGSSLFSSLMNYRHTLMQTTTSDPSNLEFTGKEELVNHEGIEFLGRLERTNYPLAISVEDFGLALGLTAQALQPADPADVCRYMQQALFSLVLALEDTPDMAVSDLDILPLDERTTLLQLWNATDSPFPEHSCVHSLFEKQVKQTPMAIAVEHGDQSLTYAELNSRASHLAYQLSAQGVVHGDRVATYLQRSFELIAAQLAILKVGAIYVPIDPKAPLDRQAYIVSDSGSRLVITDEDTDVPVAIGAPLLRLRSSRDEKLSTAMDASWRAYSGLDPLTTDTARSSLETAYIMYTSGSTGLPKGVMVAHRGIARLVFNNGFAVITPEDRIAFSMNPTFDPSTFEVWAPLLHGARSVIIDYETFTDAHLLAEAVNRHNITFLTLSTALFHQIVYVIGPVLSNLRYIMAGGEQPSTEAFSALFEHGGRVQMINAYGPTEATVVTTAYVATGSIEAMDRLPIGRPISNTQLYVFDKHRNPVPIGVVGELYVGGPGVANGYLNRPDLTEQRFVADPFSKAQGARLYKTGDLVRYLRDGNLVFMGRNDDQVKIRGFRIELGEIEERLAEHPQVREVAVLALGESGSKRLVAYVVAEATERLAQTLREHLAISLPEYMIPSAVVRLDTFPLTNNGKVDRRALPVPDLSAFITEDYVPPEGVIETAVAAIWSEVLKIDKVGRHDNFFTLGGHSLLAVRLVNRISTLGAQVPVAALFTSPTLSSFAEAVNTLLQQDDLTQSIIRPVSRDGPLELSFAQQRLWFLAQMPGVSDTYHMPLAMRLKGSVDRSALRKTLNALFSRHEVLRTVFVAVKGQPHVRLLAADTEIEIPFDDLTMENDTDGKLKELTSKAFDAPFDLEKGPLIRARLAQINKDEFVFMLTQHHIVSDGWSMGVLIRELSELYSSFCIGGHDPLEPLDVQYPDYAAWQRRWLAGDRLEEQGSYWRKNLAGSPVSIDLPTDRPRPAEQSFAGAVVPIRFNAQLSQALKTLSQKQGTTTFMTTLAAWSAVLSRLSGQDDIVIGTPSANRNHQQVEGLIGFFVNTLALRIDLSGEPSVEQLLERVRESTVAAQAHQDLPFEQVVEIAQPPRRMDQTPLFQVMFSWQNDEIDSLRMPHLEATLEEVTYEIAKFDLELELYEHNDEIHGSLMYSTALYDASTIERQVGYLEAMLRAMTANASQPIEAVDLLGSPEKELLLTTWNQTDKPFPHDRCIHDLFEDQAKRSPGAIAVEHDDHSVTFRDLSARVDSLTHQLIHAGVSAGDFVPTLLSRSIDLVVAQIAILKAGAAYVPIDPKAPADRQAYIAADSGARLLVTDEHTTVTPLVHTPIFRLREDLATETDKQELTRQAVAASDTAYVMYTSGSTGLPKGVMVSHRAIARLIFNDGYVDMNSDGCMIYGSNPAFDASTAEVWVPLLHGGRMVIVDVETYTDPHRLAAVLDRSKATVLSLTPALMNHYVSIIGPSLSKLQYLVSGGEQGNLHVYAALLRLGGSVRLVNAYGPTEVTTDTTTYEANADTIDQLERLPIGRPISNTQSLQLVDGVSIGFIAYVLDKYRNPVPLGAVGELYIGGPGVATGYLNRPDLTAERFLIDPFSKTKGARMYKSGDLVRYLPDSNLIFMGRNDDQVKIRGFRVELGEIEERLIEHPSVREAVVLAVGEGSDKRLIAYVISESIHQLPHVMREYLGASLPEYMIPAAFVRLESMPLTNNGKVDRRALPEPGSDAFVSREYEEPQGEIETTLAATWSELLKIDKIGRQDNFFMLGGHSLLAVQMIEQLRRLGLVMSVRALFETPVLSALATSISRESVVLEAPSTPANLITHATTEITPDLLPLIDLHQDDIDRIIDQVPGGVANIQDIYSLSPLQDGILFHHMMATEGDPYLLTICTAFRDRDLLDRYLGAIQQIVDRHDILRTAIVWRNMTTPAQVVLRKAAISVTELTLDPADGPILEQLKQRYDDRKYRIELDVAPLNRYAFAQDVDGRWIMVQMLHHIIGDHSTMEIMEEEIEKILSGHGDTLAEPQPFRNLIAQVRMGKSVEEHEQFFSKMLSDFDTPALPYGLSDVHREGADVKEHHLMLPQDLNVRLRSQAKRLGVSLASLCHLAWAQVIAATSGQQHVVFGTVLFGRMQGGSGADRAMGLFINTLPLRVDVENATVLESVRRVQTDLATLLEHEHASLALAQRCSSIPSGSPLFSAILNYRHNVALPEQAELNTGIELLDGQERSSYPFLISVEDFGDSLGLTAQIVEPHDPLGICGYMQQALLSIVHALEQSPETPVHALNILSSEERELVVRDWNNTAAEFPADRRIHQLFEDHAVLSPQATALVHGDQSLSYDKLNVRANVLACRLIELGVKHGDYVALLLHRSFDLVAAQLAILKVGAAYVPIDPKAPVDRQAYIVKDSASKLLITDVQMSVPSALEVQLLRLDSYDSLLAQRGNIALAGSSQDTAYAMYTSGSTGVPKGVMVPHRAISRLVINGGYAYIGPEDRVAFAANPAFDASTFELWAPLLNGGCAVIIDADTFTDSHLLAKALERHRINTLWLTMALFNQYVLSIGPALAKLKYLLCGGEQGNLETFAALLKHGGPKNLINGYGPTETTTFATTFNASGMGDQFDRLPIGRPIGNTQVYVLDKHRNLVPLGATGELYIGGAGVAAGYLNQPDLTAERFLPDPFSEDENARMYKTGDLVRYLPDGNLVFMGRNDEQ</sequence>
<dbReference type="InterPro" id="IPR020806">
    <property type="entry name" value="PKS_PP-bd"/>
</dbReference>
<dbReference type="Gene3D" id="3.40.50.980">
    <property type="match status" value="6"/>
</dbReference>
<dbReference type="InterPro" id="IPR023213">
    <property type="entry name" value="CAT-like_dom_sf"/>
</dbReference>
<dbReference type="GO" id="GO:0043041">
    <property type="term" value="P:amino acid activation for nonribosomal peptide biosynthetic process"/>
    <property type="evidence" value="ECO:0007669"/>
    <property type="project" value="TreeGrafter"/>
</dbReference>
<dbReference type="InterPro" id="IPR025110">
    <property type="entry name" value="AMP-bd_C"/>
</dbReference>
<evidence type="ECO:0000256" key="1">
    <source>
        <dbReference type="ARBA" id="ARBA00022450"/>
    </source>
</evidence>
<dbReference type="OrthoDB" id="329835at2759"/>
<dbReference type="Gene3D" id="2.30.38.10">
    <property type="entry name" value="Luciferase, Domain 3"/>
    <property type="match status" value="3"/>
</dbReference>
<evidence type="ECO:0000313" key="6">
    <source>
        <dbReference type="EMBL" id="KAF9950398.1"/>
    </source>
</evidence>
<dbReference type="Pfam" id="PF13193">
    <property type="entry name" value="AMP-binding_C"/>
    <property type="match status" value="2"/>
</dbReference>
<dbReference type="NCBIfam" id="NF003417">
    <property type="entry name" value="PRK04813.1"/>
    <property type="match status" value="3"/>
</dbReference>
<feature type="domain" description="Carrier" evidence="5">
    <location>
        <begin position="2094"/>
        <end position="2168"/>
    </location>
</feature>
<dbReference type="Pfam" id="PF00501">
    <property type="entry name" value="AMP-binding"/>
    <property type="match status" value="3"/>
</dbReference>
<dbReference type="Gene3D" id="3.30.300.30">
    <property type="match status" value="2"/>
</dbReference>
<dbReference type="PANTHER" id="PTHR45527:SF1">
    <property type="entry name" value="FATTY ACID SYNTHASE"/>
    <property type="match status" value="1"/>
</dbReference>
<dbReference type="Gene3D" id="1.10.1200.10">
    <property type="entry name" value="ACP-like"/>
    <property type="match status" value="2"/>
</dbReference>
<dbReference type="FunFam" id="3.30.559.10:FF:000012">
    <property type="entry name" value="Non-ribosomal peptide synthetase"/>
    <property type="match status" value="1"/>
</dbReference>